<feature type="region of interest" description="Disordered" evidence="1">
    <location>
        <begin position="506"/>
        <end position="555"/>
    </location>
</feature>
<keyword evidence="3" id="KW-1185">Reference proteome</keyword>
<protein>
    <submittedName>
        <fullName evidence="2">Uncharacterized protein</fullName>
    </submittedName>
</protein>
<gene>
    <name evidence="2" type="ORF">BJY01DRAFT_244436</name>
</gene>
<feature type="region of interest" description="Disordered" evidence="1">
    <location>
        <begin position="732"/>
        <end position="760"/>
    </location>
</feature>
<name>A0ABR4KKQ2_9EURO</name>
<comment type="caution">
    <text evidence="2">The sequence shown here is derived from an EMBL/GenBank/DDBJ whole genome shotgun (WGS) entry which is preliminary data.</text>
</comment>
<accession>A0ABR4KKQ2</accession>
<feature type="compositionally biased region" description="Basic and acidic residues" evidence="1">
    <location>
        <begin position="521"/>
        <end position="538"/>
    </location>
</feature>
<evidence type="ECO:0000313" key="2">
    <source>
        <dbReference type="EMBL" id="KAL2852855.1"/>
    </source>
</evidence>
<feature type="compositionally biased region" description="Polar residues" evidence="1">
    <location>
        <begin position="428"/>
        <end position="458"/>
    </location>
</feature>
<dbReference type="Proteomes" id="UP001610446">
    <property type="component" value="Unassembled WGS sequence"/>
</dbReference>
<feature type="region of interest" description="Disordered" evidence="1">
    <location>
        <begin position="379"/>
        <end position="459"/>
    </location>
</feature>
<organism evidence="2 3">
    <name type="scientific">Aspergillus pseudoustus</name>
    <dbReference type="NCBI Taxonomy" id="1810923"/>
    <lineage>
        <taxon>Eukaryota</taxon>
        <taxon>Fungi</taxon>
        <taxon>Dikarya</taxon>
        <taxon>Ascomycota</taxon>
        <taxon>Pezizomycotina</taxon>
        <taxon>Eurotiomycetes</taxon>
        <taxon>Eurotiomycetidae</taxon>
        <taxon>Eurotiales</taxon>
        <taxon>Aspergillaceae</taxon>
        <taxon>Aspergillus</taxon>
        <taxon>Aspergillus subgen. Nidulantes</taxon>
    </lineage>
</organism>
<evidence type="ECO:0000313" key="3">
    <source>
        <dbReference type="Proteomes" id="UP001610446"/>
    </source>
</evidence>
<dbReference type="EMBL" id="JBFXLU010000023">
    <property type="protein sequence ID" value="KAL2852855.1"/>
    <property type="molecule type" value="Genomic_DNA"/>
</dbReference>
<feature type="region of interest" description="Disordered" evidence="1">
    <location>
        <begin position="102"/>
        <end position="127"/>
    </location>
</feature>
<sequence length="776" mass="85648">MVPSSLLPLSLTDLGISSSVDEQTRSENRSDSSGGGLSSRIRRRFSRDARDLYRRPYRSGRGPKIPFLHFASKPGVHPAQIAAYDLGSSLMSERGYDSDAQYIKTPKHPTYTTEYSTGRPRNGMAISPRRPPAPLREPGMEFPREQAFGLAIDSRGSANEQPPYHWEQTEPHHAWRSRDHEYRIPQQLHESPYSSFHNVDLGMPRGKQLSPSPSISRAWAQERPAPGFGLRLQEIHLPHTPVGPGRSVVLKNSSADIAIQRAGYGYEAAPSGYHNHHIPQQQAYTTSAESVYDCPPQLSIRKGNQRPRREIAADEQSVHLGEMNIPRMLASSGSTSNLMGRHPEFDEYQPGSNAGTWAANRYQGTNHPMAMAPIWDATERSAGDQDPRSPYSPKNSVSSAGIDYEQNFSDCPRPAQKRAHVPLHHPENSFQSEKTRDSNPAQSAENCTAGENQGLTSRFTDKLESNRSVGVVGLDSHEENSAASPRKTSIGWLSDGRRVGYGFTLVPPEHTSEPGLLRSPEYIKDSPKGSKPAEHDLSDNQGAQQTIKSSKGMSKTSESSFDISAMLQRLNLPRWTGASFALKTSNNSDAGSCDPGGSALFGILSIKKKPHEEIEPHVETENPWEFCSWVRPSRSLGEQQAAGQDSSQSRELAEAQLIDKLATLRRRGGAWATKRKVSEIARNIERRAVAKLAASAEQFPVVQRTATRVLRLKGPGSKDLMGRIYDDKPIFSASQVDGNEDPGGFRAAFNRRTSSASSGDWNSLYEECLEKRSIPE</sequence>
<reference evidence="2 3" key="1">
    <citation type="submission" date="2024-07" db="EMBL/GenBank/DDBJ databases">
        <title>Section-level genome sequencing and comparative genomics of Aspergillus sections Usti and Cavernicolus.</title>
        <authorList>
            <consortium name="Lawrence Berkeley National Laboratory"/>
            <person name="Nybo J.L."/>
            <person name="Vesth T.C."/>
            <person name="Theobald S."/>
            <person name="Frisvad J.C."/>
            <person name="Larsen T.O."/>
            <person name="Kjaerboelling I."/>
            <person name="Rothschild-Mancinelli K."/>
            <person name="Lyhne E.K."/>
            <person name="Kogle M.E."/>
            <person name="Barry K."/>
            <person name="Clum A."/>
            <person name="Na H."/>
            <person name="Ledsgaard L."/>
            <person name="Lin J."/>
            <person name="Lipzen A."/>
            <person name="Kuo A."/>
            <person name="Riley R."/>
            <person name="Mondo S."/>
            <person name="Labutti K."/>
            <person name="Haridas S."/>
            <person name="Pangalinan J."/>
            <person name="Salamov A.A."/>
            <person name="Simmons B.A."/>
            <person name="Magnuson J.K."/>
            <person name="Chen J."/>
            <person name="Drula E."/>
            <person name="Henrissat B."/>
            <person name="Wiebenga A."/>
            <person name="Lubbers R.J."/>
            <person name="Gomes A.C."/>
            <person name="Makela M.R."/>
            <person name="Stajich J."/>
            <person name="Grigoriev I.V."/>
            <person name="Mortensen U.H."/>
            <person name="De Vries R.P."/>
            <person name="Baker S.E."/>
            <person name="Andersen M.R."/>
        </authorList>
    </citation>
    <scope>NUCLEOTIDE SEQUENCE [LARGE SCALE GENOMIC DNA]</scope>
    <source>
        <strain evidence="2 3">CBS 123904</strain>
    </source>
</reference>
<proteinExistence type="predicted"/>
<evidence type="ECO:0000256" key="1">
    <source>
        <dbReference type="SAM" id="MobiDB-lite"/>
    </source>
</evidence>
<feature type="region of interest" description="Disordered" evidence="1">
    <location>
        <begin position="17"/>
        <end position="58"/>
    </location>
</feature>
<feature type="compositionally biased region" description="Polar residues" evidence="1">
    <location>
        <begin position="751"/>
        <end position="760"/>
    </location>
</feature>